<feature type="compositionally biased region" description="Basic and acidic residues" evidence="1">
    <location>
        <begin position="30"/>
        <end position="41"/>
    </location>
</feature>
<evidence type="ECO:0000256" key="2">
    <source>
        <dbReference type="SAM" id="SignalP"/>
    </source>
</evidence>
<feature type="region of interest" description="Disordered" evidence="1">
    <location>
        <begin position="46"/>
        <end position="130"/>
    </location>
</feature>
<dbReference type="AlphaFoldDB" id="A0A7K0C4A9"/>
<feature type="region of interest" description="Disordered" evidence="1">
    <location>
        <begin position="22"/>
        <end position="41"/>
    </location>
</feature>
<dbReference type="Proteomes" id="UP000487268">
    <property type="component" value="Unassembled WGS sequence"/>
</dbReference>
<reference evidence="3 4" key="1">
    <citation type="submission" date="2019-10" db="EMBL/GenBank/DDBJ databases">
        <title>Actinomadura rubteroloni sp. nov. and Actinomadura macrotermitis sp. nov., isolated from the gut of fungus growing-termite Macrotermes natalensis.</title>
        <authorList>
            <person name="Benndorf R."/>
            <person name="Martin K."/>
            <person name="Kuefner M."/>
            <person name="De Beer W."/>
            <person name="Kaster A.-K."/>
            <person name="Vollmers J."/>
            <person name="Poulsen M."/>
            <person name="Beemelmanns C."/>
        </authorList>
    </citation>
    <scope>NUCLEOTIDE SEQUENCE [LARGE SCALE GENOMIC DNA]</scope>
    <source>
        <strain evidence="3 4">RB68</strain>
    </source>
</reference>
<organism evidence="3 4">
    <name type="scientific">Actinomadura macrotermitis</name>
    <dbReference type="NCBI Taxonomy" id="2585200"/>
    <lineage>
        <taxon>Bacteria</taxon>
        <taxon>Bacillati</taxon>
        <taxon>Actinomycetota</taxon>
        <taxon>Actinomycetes</taxon>
        <taxon>Streptosporangiales</taxon>
        <taxon>Thermomonosporaceae</taxon>
        <taxon>Actinomadura</taxon>
    </lineage>
</organism>
<feature type="compositionally biased region" description="Basic and acidic residues" evidence="1">
    <location>
        <begin position="112"/>
        <end position="130"/>
    </location>
</feature>
<dbReference type="EMBL" id="WEGH01000004">
    <property type="protein sequence ID" value="MQY08273.1"/>
    <property type="molecule type" value="Genomic_DNA"/>
</dbReference>
<accession>A0A7K0C4A9</accession>
<sequence length="130" mass="13131">MKKKHLVVSVLAGGLAVAGLGGAAQAAGHEPGKPPKPAKRERIVCFDRKEGGPRSTGPAGEKGARKRVVLKAGPDGAQEFQVKPGEKAGPIKREKLACAAKPGGFPKGGPKGGKDDPEAGKGDPKRTGGK</sequence>
<comment type="caution">
    <text evidence="3">The sequence shown here is derived from an EMBL/GenBank/DDBJ whole genome shotgun (WGS) entry which is preliminary data.</text>
</comment>
<gene>
    <name evidence="3" type="ORF">ACRB68_63800</name>
</gene>
<keyword evidence="4" id="KW-1185">Reference proteome</keyword>
<name>A0A7K0C4A9_9ACTN</name>
<proteinExistence type="predicted"/>
<evidence type="ECO:0000256" key="1">
    <source>
        <dbReference type="SAM" id="MobiDB-lite"/>
    </source>
</evidence>
<feature type="chain" id="PRO_5029691894" evidence="2">
    <location>
        <begin position="27"/>
        <end position="130"/>
    </location>
</feature>
<dbReference type="RefSeq" id="WP_153538971.1">
    <property type="nucleotide sequence ID" value="NZ_WEGH01000004.1"/>
</dbReference>
<protein>
    <submittedName>
        <fullName evidence="3">Uncharacterized protein</fullName>
    </submittedName>
</protein>
<feature type="signal peptide" evidence="2">
    <location>
        <begin position="1"/>
        <end position="26"/>
    </location>
</feature>
<evidence type="ECO:0000313" key="3">
    <source>
        <dbReference type="EMBL" id="MQY08273.1"/>
    </source>
</evidence>
<keyword evidence="2" id="KW-0732">Signal</keyword>
<evidence type="ECO:0000313" key="4">
    <source>
        <dbReference type="Proteomes" id="UP000487268"/>
    </source>
</evidence>
<feature type="compositionally biased region" description="Basic and acidic residues" evidence="1">
    <location>
        <begin position="84"/>
        <end position="96"/>
    </location>
</feature>